<keyword evidence="9 10" id="KW-0998">Cell outer membrane</keyword>
<accession>A0A090Q083</accession>
<keyword evidence="4 10" id="KW-0812">Transmembrane</keyword>
<comment type="subcellular location">
    <subcellularLocation>
        <location evidence="1 10">Cell outer membrane</location>
        <topology evidence="1 10">Multi-pass membrane protein</topology>
    </subcellularLocation>
</comment>
<evidence type="ECO:0000259" key="13">
    <source>
        <dbReference type="Pfam" id="PF00593"/>
    </source>
</evidence>
<dbReference type="EMBL" id="BBML01000001">
    <property type="protein sequence ID" value="GAK95582.1"/>
    <property type="molecule type" value="Genomic_DNA"/>
</dbReference>
<evidence type="ECO:0000256" key="11">
    <source>
        <dbReference type="RuleBase" id="RU003357"/>
    </source>
</evidence>
<dbReference type="InterPro" id="IPR008969">
    <property type="entry name" value="CarboxyPept-like_regulatory"/>
</dbReference>
<comment type="caution">
    <text evidence="15">The sequence shown here is derived from an EMBL/GenBank/DDBJ whole genome shotgun (WGS) entry which is preliminary data.</text>
</comment>
<feature type="signal peptide" evidence="12">
    <location>
        <begin position="1"/>
        <end position="18"/>
    </location>
</feature>
<keyword evidence="16" id="KW-1185">Reference proteome</keyword>
<keyword evidence="5 12" id="KW-0732">Signal</keyword>
<organism evidence="15 16">
    <name type="scientific">Nonlabens tegetincola</name>
    <dbReference type="NCBI Taxonomy" id="323273"/>
    <lineage>
        <taxon>Bacteria</taxon>
        <taxon>Pseudomonadati</taxon>
        <taxon>Bacteroidota</taxon>
        <taxon>Flavobacteriia</taxon>
        <taxon>Flavobacteriales</taxon>
        <taxon>Flavobacteriaceae</taxon>
        <taxon>Nonlabens</taxon>
    </lineage>
</organism>
<dbReference type="Pfam" id="PF00593">
    <property type="entry name" value="TonB_dep_Rec_b-barrel"/>
    <property type="match status" value="1"/>
</dbReference>
<evidence type="ECO:0000256" key="10">
    <source>
        <dbReference type="PROSITE-ProRule" id="PRU01360"/>
    </source>
</evidence>
<keyword evidence="2 10" id="KW-0813">Transport</keyword>
<dbReference type="eggNOG" id="COG4771">
    <property type="taxonomic scope" value="Bacteria"/>
</dbReference>
<evidence type="ECO:0000313" key="16">
    <source>
        <dbReference type="Proteomes" id="UP000029221"/>
    </source>
</evidence>
<keyword evidence="8 15" id="KW-0675">Receptor</keyword>
<evidence type="ECO:0000256" key="7">
    <source>
        <dbReference type="ARBA" id="ARBA00023136"/>
    </source>
</evidence>
<protein>
    <submittedName>
        <fullName evidence="15">TonB-dependent receptor</fullName>
    </submittedName>
</protein>
<dbReference type="Pfam" id="PF07715">
    <property type="entry name" value="Plug"/>
    <property type="match status" value="1"/>
</dbReference>
<dbReference type="SUPFAM" id="SSF49464">
    <property type="entry name" value="Carboxypeptidase regulatory domain-like"/>
    <property type="match status" value="1"/>
</dbReference>
<evidence type="ECO:0000256" key="2">
    <source>
        <dbReference type="ARBA" id="ARBA00022448"/>
    </source>
</evidence>
<dbReference type="PANTHER" id="PTHR30069:SF29">
    <property type="entry name" value="HEMOGLOBIN AND HEMOGLOBIN-HAPTOGLOBIN-BINDING PROTEIN 1-RELATED"/>
    <property type="match status" value="1"/>
</dbReference>
<evidence type="ECO:0000256" key="8">
    <source>
        <dbReference type="ARBA" id="ARBA00023170"/>
    </source>
</evidence>
<feature type="chain" id="PRO_5001862893" evidence="12">
    <location>
        <begin position="19"/>
        <end position="800"/>
    </location>
</feature>
<dbReference type="InterPro" id="IPR000531">
    <property type="entry name" value="Beta-barrel_TonB"/>
</dbReference>
<evidence type="ECO:0000256" key="6">
    <source>
        <dbReference type="ARBA" id="ARBA00023077"/>
    </source>
</evidence>
<feature type="domain" description="TonB-dependent receptor-like beta-barrel" evidence="13">
    <location>
        <begin position="336"/>
        <end position="773"/>
    </location>
</feature>
<dbReference type="SUPFAM" id="SSF56935">
    <property type="entry name" value="Porins"/>
    <property type="match status" value="1"/>
</dbReference>
<dbReference type="Proteomes" id="UP000029221">
    <property type="component" value="Unassembled WGS sequence"/>
</dbReference>
<reference evidence="15" key="1">
    <citation type="journal article" date="2014" name="Genome Announc.">
        <title>Draft Genome Sequences of Marine Flavobacterium Nonlabens Strains NR17, NR24, NR27, NR32, NR33, and Ara13.</title>
        <authorList>
            <person name="Nakanishi M."/>
            <person name="Meirelles P."/>
            <person name="Suzuki R."/>
            <person name="Takatani N."/>
            <person name="Mino S."/>
            <person name="Suda W."/>
            <person name="Oshima K."/>
            <person name="Hattori M."/>
            <person name="Ohkuma M."/>
            <person name="Hosokawa M."/>
            <person name="Miyashita K."/>
            <person name="Thompson F.L."/>
            <person name="Niwa A."/>
            <person name="Sawabe T."/>
            <person name="Sawabe T."/>
        </authorList>
    </citation>
    <scope>NUCLEOTIDE SEQUENCE [LARGE SCALE GENOMIC DNA]</scope>
    <source>
        <strain evidence="15">JCM 19294</strain>
    </source>
</reference>
<dbReference type="Gene3D" id="2.170.130.10">
    <property type="entry name" value="TonB-dependent receptor, plug domain"/>
    <property type="match status" value="1"/>
</dbReference>
<evidence type="ECO:0000256" key="1">
    <source>
        <dbReference type="ARBA" id="ARBA00004571"/>
    </source>
</evidence>
<evidence type="ECO:0000256" key="3">
    <source>
        <dbReference type="ARBA" id="ARBA00022452"/>
    </source>
</evidence>
<comment type="similarity">
    <text evidence="10 11">Belongs to the TonB-dependent receptor family.</text>
</comment>
<dbReference type="STRING" id="319236.BST91_12795"/>
<dbReference type="CDD" id="cd01347">
    <property type="entry name" value="ligand_gated_channel"/>
    <property type="match status" value="1"/>
</dbReference>
<proteinExistence type="inferred from homology"/>
<evidence type="ECO:0000259" key="14">
    <source>
        <dbReference type="Pfam" id="PF07715"/>
    </source>
</evidence>
<evidence type="ECO:0000256" key="4">
    <source>
        <dbReference type="ARBA" id="ARBA00022692"/>
    </source>
</evidence>
<gene>
    <name evidence="15" type="ORF">JCM19294_2364</name>
</gene>
<dbReference type="InterPro" id="IPR039426">
    <property type="entry name" value="TonB-dep_rcpt-like"/>
</dbReference>
<dbReference type="PROSITE" id="PS01156">
    <property type="entry name" value="TONB_DEPENDENT_REC_2"/>
    <property type="match status" value="1"/>
</dbReference>
<keyword evidence="6 11" id="KW-0798">TonB box</keyword>
<dbReference type="AlphaFoldDB" id="A0A090Q083"/>
<dbReference type="InterPro" id="IPR037066">
    <property type="entry name" value="Plug_dom_sf"/>
</dbReference>
<evidence type="ECO:0000313" key="15">
    <source>
        <dbReference type="EMBL" id="GAK95582.1"/>
    </source>
</evidence>
<dbReference type="GO" id="GO:0044718">
    <property type="term" value="P:siderophore transmembrane transport"/>
    <property type="evidence" value="ECO:0007669"/>
    <property type="project" value="TreeGrafter"/>
</dbReference>
<evidence type="ECO:0000256" key="5">
    <source>
        <dbReference type="ARBA" id="ARBA00022729"/>
    </source>
</evidence>
<evidence type="ECO:0000256" key="12">
    <source>
        <dbReference type="SAM" id="SignalP"/>
    </source>
</evidence>
<keyword evidence="3 10" id="KW-1134">Transmembrane beta strand</keyword>
<dbReference type="Gene3D" id="2.40.170.20">
    <property type="entry name" value="TonB-dependent receptor, beta-barrel domain"/>
    <property type="match status" value="1"/>
</dbReference>
<name>A0A090Q083_9FLAO</name>
<dbReference type="PROSITE" id="PS52016">
    <property type="entry name" value="TONB_DEPENDENT_REC_3"/>
    <property type="match status" value="1"/>
</dbReference>
<dbReference type="GO" id="GO:0015344">
    <property type="term" value="F:siderophore uptake transmembrane transporter activity"/>
    <property type="evidence" value="ECO:0007669"/>
    <property type="project" value="TreeGrafter"/>
</dbReference>
<dbReference type="PANTHER" id="PTHR30069">
    <property type="entry name" value="TONB-DEPENDENT OUTER MEMBRANE RECEPTOR"/>
    <property type="match status" value="1"/>
</dbReference>
<feature type="domain" description="TonB-dependent receptor plug" evidence="14">
    <location>
        <begin position="112"/>
        <end position="219"/>
    </location>
</feature>
<dbReference type="InterPro" id="IPR036942">
    <property type="entry name" value="Beta-barrel_TonB_sf"/>
</dbReference>
<keyword evidence="7 10" id="KW-0472">Membrane</keyword>
<sequence>MIRIIFLLVFLSAFNAFSQTVTVVNSETGEPAVNVAIYNKSKKLSTYTNIDGKARLDKFDLDENLYFQAISYLTIRLTKNQIIANGNLVGLTPRSETIDPIVISASKFEQRERDIPQKIIAIPGLKVQEYQPQTTADFLEQTGQVFVQKSQQGGGSPMIRGFSTNRLLITVDGVRMNNAIFRGGNLQNIISIDPLSIDRSEVILGPGSVVYGSDAIGGVMNFYTAQPKFAQDSSTVSGRVMGRYSSANNENTVHARFNYHGDQWATATSISLNYFDDLRMGEHGPDDYLRLQYQTRANQQDVVVDNPDPRVQISSGYDQINLLQKVSYEPSLKWRLDASLIYTATSDYSRYDALTRFRESGEPRNAAWYYGPQKWLLAHGVATHRGNGKWYDKMVISQSFQKAEESRNTRSFQSNSLFRNKEQVNIWSTSVDAERRDRENNVLFYGVEFIHNRVNSKGSEVNIETNEVQAAASRYPDGASWRSLAAYFNYQWSIKKNLTLQSGLRYNHIWLNADFDRRFFDFPFQSATVNTGALTGAAGLTYLPNPSWELRANFSTAFRAPNVDDVGKIFDPDPGTLIVPNPEVESEYSYNTELGVKRKWKNVQFEIAGYHTFLKDALVPRPFSFNGQDQIDYQGETRNVFAIQNGQEARIWGIEVAGKWSLENNWTIKGTYTHVDGEQTEEDGNKENVRHVAPDFGRLEIEKTGSRWNAAAWLMFNGELGFNDLDPTQRNRPYLYALDEDGNPYSPRWYTFNVRGNYQLKDDITATVIIENITDQRYRTYSSGIAAAGRNLIVALRFDF</sequence>
<dbReference type="InterPro" id="IPR010917">
    <property type="entry name" value="TonB_rcpt_CS"/>
</dbReference>
<dbReference type="InterPro" id="IPR012910">
    <property type="entry name" value="Plug_dom"/>
</dbReference>
<dbReference type="RefSeq" id="WP_042276159.1">
    <property type="nucleotide sequence ID" value="NZ_BBML01000001.1"/>
</dbReference>
<dbReference type="GO" id="GO:0009279">
    <property type="term" value="C:cell outer membrane"/>
    <property type="evidence" value="ECO:0007669"/>
    <property type="project" value="UniProtKB-SubCell"/>
</dbReference>
<evidence type="ECO:0000256" key="9">
    <source>
        <dbReference type="ARBA" id="ARBA00023237"/>
    </source>
</evidence>